<comment type="caution">
    <text evidence="1">The sequence shown here is derived from an EMBL/GenBank/DDBJ whole genome shotgun (WGS) entry which is preliminary data.</text>
</comment>
<organism evidence="1 2">
    <name type="scientific">Neophaeococcomyces mojaviensis</name>
    <dbReference type="NCBI Taxonomy" id="3383035"/>
    <lineage>
        <taxon>Eukaryota</taxon>
        <taxon>Fungi</taxon>
        <taxon>Dikarya</taxon>
        <taxon>Ascomycota</taxon>
        <taxon>Pezizomycotina</taxon>
        <taxon>Eurotiomycetes</taxon>
        <taxon>Chaetothyriomycetidae</taxon>
        <taxon>Chaetothyriales</taxon>
        <taxon>Chaetothyriales incertae sedis</taxon>
        <taxon>Neophaeococcomyces</taxon>
    </lineage>
</organism>
<name>A0ACC3ADH6_9EURO</name>
<keyword evidence="2" id="KW-1185">Reference proteome</keyword>
<evidence type="ECO:0000313" key="1">
    <source>
        <dbReference type="EMBL" id="KAJ9660093.1"/>
    </source>
</evidence>
<evidence type="ECO:0000313" key="2">
    <source>
        <dbReference type="Proteomes" id="UP001172386"/>
    </source>
</evidence>
<accession>A0ACC3ADH6</accession>
<reference evidence="1" key="1">
    <citation type="submission" date="2022-10" db="EMBL/GenBank/DDBJ databases">
        <title>Culturing micro-colonial fungi from biological soil crusts in the Mojave desert and describing Neophaeococcomyces mojavensis, and introducing the new genera and species Taxawa tesnikishii.</title>
        <authorList>
            <person name="Kurbessoian T."/>
            <person name="Stajich J.E."/>
        </authorList>
    </citation>
    <scope>NUCLEOTIDE SEQUENCE</scope>
    <source>
        <strain evidence="1">JES_112</strain>
    </source>
</reference>
<sequence length="140" mass="15228">MASLPSEEKTEFLLAILASVDEFKPNYTVVAERLGINTAHNAQRKFKSIVEADKKFTLQSGKDSVRLIGKDSADGQPTTPAKSTQTAKAKTPKSNKRGKTDDEGESEKGSNSPKKKKLKKSTKEIEADDVEMEGGNENEA</sequence>
<proteinExistence type="predicted"/>
<dbReference type="Proteomes" id="UP001172386">
    <property type="component" value="Unassembled WGS sequence"/>
</dbReference>
<dbReference type="EMBL" id="JAPDRQ010000034">
    <property type="protein sequence ID" value="KAJ9660093.1"/>
    <property type="molecule type" value="Genomic_DNA"/>
</dbReference>
<gene>
    <name evidence="1" type="ORF">H2198_002790</name>
</gene>
<protein>
    <submittedName>
        <fullName evidence="1">Uncharacterized protein</fullName>
    </submittedName>
</protein>